<dbReference type="RefSeq" id="XP_043034557.1">
    <property type="nucleotide sequence ID" value="XM_043177879.1"/>
</dbReference>
<accession>A0A9P7VIB3</accession>
<dbReference type="EMBL" id="MU250564">
    <property type="protein sequence ID" value="KAG7441057.1"/>
    <property type="molecule type" value="Genomic_DNA"/>
</dbReference>
<evidence type="ECO:0000313" key="2">
    <source>
        <dbReference type="Proteomes" id="UP000812287"/>
    </source>
</evidence>
<keyword evidence="2" id="KW-1185">Reference proteome</keyword>
<proteinExistence type="predicted"/>
<protein>
    <submittedName>
        <fullName evidence="1">Uncharacterized protein</fullName>
    </submittedName>
</protein>
<dbReference type="Proteomes" id="UP000812287">
    <property type="component" value="Unassembled WGS sequence"/>
</dbReference>
<reference evidence="1" key="1">
    <citation type="submission" date="2020-11" db="EMBL/GenBank/DDBJ databases">
        <title>Adaptations for nitrogen fixation in a non-lichenized fungal sporocarp promotes dispersal by wood-feeding termites.</title>
        <authorList>
            <consortium name="DOE Joint Genome Institute"/>
            <person name="Koch R.A."/>
            <person name="Yoon G."/>
            <person name="Arayal U."/>
            <person name="Lail K."/>
            <person name="Amirebrahimi M."/>
            <person name="Labutti K."/>
            <person name="Lipzen A."/>
            <person name="Riley R."/>
            <person name="Barry K."/>
            <person name="Henrissat B."/>
            <person name="Grigoriev I.V."/>
            <person name="Herr J.R."/>
            <person name="Aime M.C."/>
        </authorList>
    </citation>
    <scope>NUCLEOTIDE SEQUENCE</scope>
    <source>
        <strain evidence="1">MCA 3950</strain>
    </source>
</reference>
<dbReference type="GeneID" id="66100166"/>
<gene>
    <name evidence="1" type="ORF">BT62DRAFT_1012092</name>
</gene>
<sequence length="308" mass="34270">MSWTPKGEGGAPVTKKINVERLLGAPFVQFFYSADSMAGIVWVRTEYHKTPVQSQTHLDRCRLPFSHADPQRRSLVTSMRPSAIRTARTQWSRSFGARFGLTFQISSAVTLMNEVGADSEIQGLFRVPVLLCQGSTSEPANVFDIPAVSVLAPFKWSLTRIGRHANSEFCFGYSLGLKTRGKRRLLFIVAGRGLGVSFWERSPLSIMITSDRRILGMDTAGPPRLDMRGIISRITIQVAFAFLTHLGYHRSEHDSLGLPTFYDRTLVRPHRLQCDITLQTDSPVSSIHLSMAYSGKYSLTTVCAIVTA</sequence>
<name>A0A9P7VIB3_9AGAR</name>
<evidence type="ECO:0000313" key="1">
    <source>
        <dbReference type="EMBL" id="KAG7441057.1"/>
    </source>
</evidence>
<comment type="caution">
    <text evidence="1">The sequence shown here is derived from an EMBL/GenBank/DDBJ whole genome shotgun (WGS) entry which is preliminary data.</text>
</comment>
<organism evidence="1 2">
    <name type="scientific">Guyanagaster necrorhizus</name>
    <dbReference type="NCBI Taxonomy" id="856835"/>
    <lineage>
        <taxon>Eukaryota</taxon>
        <taxon>Fungi</taxon>
        <taxon>Dikarya</taxon>
        <taxon>Basidiomycota</taxon>
        <taxon>Agaricomycotina</taxon>
        <taxon>Agaricomycetes</taxon>
        <taxon>Agaricomycetidae</taxon>
        <taxon>Agaricales</taxon>
        <taxon>Marasmiineae</taxon>
        <taxon>Physalacriaceae</taxon>
        <taxon>Guyanagaster</taxon>
    </lineage>
</organism>
<dbReference type="AlphaFoldDB" id="A0A9P7VIB3"/>